<feature type="region of interest" description="Disordered" evidence="1">
    <location>
        <begin position="1"/>
        <end position="54"/>
    </location>
</feature>
<reference evidence="3" key="1">
    <citation type="submission" date="2022-01" db="EMBL/GenBank/DDBJ databases">
        <title>Genome Sequence Resource for Two Populations of Ditylenchus destructor, the Migratory Endoparasitic Phytonematode.</title>
        <authorList>
            <person name="Zhang H."/>
            <person name="Lin R."/>
            <person name="Xie B."/>
        </authorList>
    </citation>
    <scope>NUCLEOTIDE SEQUENCE</scope>
    <source>
        <strain evidence="3">BazhouSP</strain>
    </source>
</reference>
<dbReference type="EMBL" id="JAKKPZ010000011">
    <property type="protein sequence ID" value="KAI1715503.1"/>
    <property type="molecule type" value="Genomic_DNA"/>
</dbReference>
<feature type="compositionally biased region" description="Basic and acidic residues" evidence="1">
    <location>
        <begin position="23"/>
        <end position="42"/>
    </location>
</feature>
<dbReference type="InterPro" id="IPR050656">
    <property type="entry name" value="PINX1"/>
</dbReference>
<proteinExistence type="predicted"/>
<name>A0AAD4N5B9_9BILA</name>
<evidence type="ECO:0000313" key="4">
    <source>
        <dbReference type="Proteomes" id="UP001201812"/>
    </source>
</evidence>
<feature type="region of interest" description="Disordered" evidence="1">
    <location>
        <begin position="152"/>
        <end position="175"/>
    </location>
</feature>
<evidence type="ECO:0000256" key="1">
    <source>
        <dbReference type="SAM" id="MobiDB-lite"/>
    </source>
</evidence>
<dbReference type="InterPro" id="IPR000467">
    <property type="entry name" value="G_patch_dom"/>
</dbReference>
<dbReference type="GO" id="GO:0005730">
    <property type="term" value="C:nucleolus"/>
    <property type="evidence" value="ECO:0007669"/>
    <property type="project" value="TreeGrafter"/>
</dbReference>
<dbReference type="Pfam" id="PF01585">
    <property type="entry name" value="G-patch"/>
    <property type="match status" value="1"/>
</dbReference>
<feature type="domain" description="G-patch" evidence="2">
    <location>
        <begin position="28"/>
        <end position="74"/>
    </location>
</feature>
<dbReference type="GO" id="GO:0003676">
    <property type="term" value="F:nucleic acid binding"/>
    <property type="evidence" value="ECO:0007669"/>
    <property type="project" value="InterPro"/>
</dbReference>
<dbReference type="PANTHER" id="PTHR23149">
    <property type="entry name" value="G PATCH DOMAIN CONTAINING PROTEIN"/>
    <property type="match status" value="1"/>
</dbReference>
<feature type="region of interest" description="Disordered" evidence="1">
    <location>
        <begin position="59"/>
        <end position="78"/>
    </location>
</feature>
<feature type="compositionally biased region" description="Polar residues" evidence="1">
    <location>
        <begin position="163"/>
        <end position="175"/>
    </location>
</feature>
<feature type="compositionally biased region" description="Polar residues" evidence="1">
    <location>
        <begin position="59"/>
        <end position="68"/>
    </location>
</feature>
<feature type="region of interest" description="Disordered" evidence="1">
    <location>
        <begin position="191"/>
        <end position="226"/>
    </location>
</feature>
<evidence type="ECO:0000259" key="2">
    <source>
        <dbReference type="PROSITE" id="PS50174"/>
    </source>
</evidence>
<dbReference type="AlphaFoldDB" id="A0AAD4N5B9"/>
<dbReference type="PANTHER" id="PTHR23149:SF27">
    <property type="entry name" value="PIN2_TERF1-INTERACTING TELOMERASE INHIBITOR 1"/>
    <property type="match status" value="1"/>
</dbReference>
<feature type="region of interest" description="Disordered" evidence="1">
    <location>
        <begin position="99"/>
        <end position="125"/>
    </location>
</feature>
<dbReference type="PROSITE" id="PS50174">
    <property type="entry name" value="G_PATCH"/>
    <property type="match status" value="1"/>
</dbReference>
<sequence>MSASILAETRKKQRISIDPQNKGWKDDSNKFGQKMLEKHGWKEGSGLGKSEQGITENIKLNPNYNASGLGSEPTNHDKTWIAHHDDFAQILAQLNEGRGTKATNDDESGESQATSIQKQAKKSTRRIHYNRFTRVKDLSLYTKEDKSAVLGKLKNSQKRANGANGNQDGPESSNTVVSTLSMKDYFASKLKGVSQSPMKNVKKYGKEAITDEEADSDSNERPGFTS</sequence>
<keyword evidence="4" id="KW-1185">Reference proteome</keyword>
<accession>A0AAD4N5B9</accession>
<gene>
    <name evidence="3" type="ORF">DdX_07821</name>
</gene>
<dbReference type="Proteomes" id="UP001201812">
    <property type="component" value="Unassembled WGS sequence"/>
</dbReference>
<comment type="caution">
    <text evidence="3">The sequence shown here is derived from an EMBL/GenBank/DDBJ whole genome shotgun (WGS) entry which is preliminary data.</text>
</comment>
<dbReference type="GO" id="GO:0010521">
    <property type="term" value="F:telomerase inhibitor activity"/>
    <property type="evidence" value="ECO:0007669"/>
    <property type="project" value="TreeGrafter"/>
</dbReference>
<organism evidence="3 4">
    <name type="scientific">Ditylenchus destructor</name>
    <dbReference type="NCBI Taxonomy" id="166010"/>
    <lineage>
        <taxon>Eukaryota</taxon>
        <taxon>Metazoa</taxon>
        <taxon>Ecdysozoa</taxon>
        <taxon>Nematoda</taxon>
        <taxon>Chromadorea</taxon>
        <taxon>Rhabditida</taxon>
        <taxon>Tylenchina</taxon>
        <taxon>Tylenchomorpha</taxon>
        <taxon>Sphaerularioidea</taxon>
        <taxon>Anguinidae</taxon>
        <taxon>Anguininae</taxon>
        <taxon>Ditylenchus</taxon>
    </lineage>
</organism>
<protein>
    <submittedName>
        <fullName evidence="3">G-patch domain-containing protein</fullName>
    </submittedName>
</protein>
<evidence type="ECO:0000313" key="3">
    <source>
        <dbReference type="EMBL" id="KAI1715503.1"/>
    </source>
</evidence>
<dbReference type="SMART" id="SM00443">
    <property type="entry name" value="G_patch"/>
    <property type="match status" value="1"/>
</dbReference>